<evidence type="ECO:0000256" key="7">
    <source>
        <dbReference type="SAM" id="MobiDB-lite"/>
    </source>
</evidence>
<evidence type="ECO:0000256" key="6">
    <source>
        <dbReference type="ARBA" id="ARBA00022694"/>
    </source>
</evidence>
<dbReference type="InterPro" id="IPR029063">
    <property type="entry name" value="SAM-dependent_MTases_sf"/>
</dbReference>
<dbReference type="GO" id="GO:0008176">
    <property type="term" value="F:tRNA (guanine(46)-N7)-methyltransferase activity"/>
    <property type="evidence" value="ECO:0007669"/>
    <property type="project" value="UniProtKB-EC"/>
</dbReference>
<organism evidence="8 9">
    <name type="scientific">Discostella pseudostelligera</name>
    <dbReference type="NCBI Taxonomy" id="259834"/>
    <lineage>
        <taxon>Eukaryota</taxon>
        <taxon>Sar</taxon>
        <taxon>Stramenopiles</taxon>
        <taxon>Ochrophyta</taxon>
        <taxon>Bacillariophyta</taxon>
        <taxon>Coscinodiscophyceae</taxon>
        <taxon>Thalassiosirophycidae</taxon>
        <taxon>Stephanodiscales</taxon>
        <taxon>Stephanodiscaceae</taxon>
        <taxon>Discostella</taxon>
    </lineage>
</organism>
<evidence type="ECO:0000313" key="9">
    <source>
        <dbReference type="Proteomes" id="UP001530293"/>
    </source>
</evidence>
<comment type="caution">
    <text evidence="8">The sequence shown here is derived from an EMBL/GenBank/DDBJ whole genome shotgun (WGS) entry which is preliminary data.</text>
</comment>
<dbReference type="SUPFAM" id="SSF53335">
    <property type="entry name" value="S-adenosyl-L-methionine-dependent methyltransferases"/>
    <property type="match status" value="1"/>
</dbReference>
<feature type="compositionally biased region" description="Low complexity" evidence="7">
    <location>
        <begin position="27"/>
        <end position="38"/>
    </location>
</feature>
<accession>A0ABD3MDC3</accession>
<protein>
    <recommendedName>
        <fullName evidence="2">tRNA (guanine(46)-N(7))-methyltransferase</fullName>
        <ecNumber evidence="2">2.1.1.33</ecNumber>
    </recommendedName>
</protein>
<dbReference type="Gene3D" id="3.40.50.150">
    <property type="entry name" value="Vaccinia Virus protein VP39"/>
    <property type="match status" value="1"/>
</dbReference>
<keyword evidence="6" id="KW-0819">tRNA processing</keyword>
<keyword evidence="9" id="KW-1185">Reference proteome</keyword>
<evidence type="ECO:0000313" key="8">
    <source>
        <dbReference type="EMBL" id="KAL3760177.1"/>
    </source>
</evidence>
<evidence type="ECO:0000256" key="1">
    <source>
        <dbReference type="ARBA" id="ARBA00000142"/>
    </source>
</evidence>
<keyword evidence="5" id="KW-0949">S-adenosyl-L-methionine</keyword>
<dbReference type="InterPro" id="IPR003358">
    <property type="entry name" value="tRNA_(Gua-N-7)_MeTrfase_Trmb"/>
</dbReference>
<dbReference type="CDD" id="cd02440">
    <property type="entry name" value="AdoMet_MTases"/>
    <property type="match status" value="1"/>
</dbReference>
<gene>
    <name evidence="8" type="ORF">ACHAWU_001687</name>
</gene>
<dbReference type="Pfam" id="PF02390">
    <property type="entry name" value="Methyltransf_4"/>
    <property type="match status" value="1"/>
</dbReference>
<evidence type="ECO:0000256" key="4">
    <source>
        <dbReference type="ARBA" id="ARBA00022679"/>
    </source>
</evidence>
<dbReference type="EMBL" id="JALLBG020000190">
    <property type="protein sequence ID" value="KAL3760177.1"/>
    <property type="molecule type" value="Genomic_DNA"/>
</dbReference>
<dbReference type="EC" id="2.1.1.33" evidence="2"/>
<proteinExistence type="predicted"/>
<reference evidence="8 9" key="1">
    <citation type="submission" date="2024-10" db="EMBL/GenBank/DDBJ databases">
        <title>Updated reference genomes for cyclostephanoid diatoms.</title>
        <authorList>
            <person name="Roberts W.R."/>
            <person name="Alverson A.J."/>
        </authorList>
    </citation>
    <scope>NUCLEOTIDE SEQUENCE [LARGE SCALE GENOMIC DNA]</scope>
    <source>
        <strain evidence="8 9">AJA232-27</strain>
    </source>
</reference>
<comment type="catalytic activity">
    <reaction evidence="1">
        <text>guanosine(46) in tRNA + S-adenosyl-L-methionine = N(7)-methylguanosine(46) in tRNA + S-adenosyl-L-homocysteine</text>
        <dbReference type="Rhea" id="RHEA:42708"/>
        <dbReference type="Rhea" id="RHEA-COMP:10188"/>
        <dbReference type="Rhea" id="RHEA-COMP:10189"/>
        <dbReference type="ChEBI" id="CHEBI:57856"/>
        <dbReference type="ChEBI" id="CHEBI:59789"/>
        <dbReference type="ChEBI" id="CHEBI:74269"/>
        <dbReference type="ChEBI" id="CHEBI:74480"/>
        <dbReference type="EC" id="2.1.1.33"/>
    </reaction>
</comment>
<feature type="region of interest" description="Disordered" evidence="7">
    <location>
        <begin position="23"/>
        <end position="42"/>
    </location>
</feature>
<dbReference type="AlphaFoldDB" id="A0ABD3MDC3"/>
<keyword evidence="4" id="KW-0808">Transferase</keyword>
<evidence type="ECO:0000256" key="5">
    <source>
        <dbReference type="ARBA" id="ARBA00022691"/>
    </source>
</evidence>
<dbReference type="Proteomes" id="UP001530293">
    <property type="component" value="Unassembled WGS sequence"/>
</dbReference>
<name>A0ABD3MDC3_9STRA</name>
<evidence type="ECO:0000256" key="3">
    <source>
        <dbReference type="ARBA" id="ARBA00022603"/>
    </source>
</evidence>
<evidence type="ECO:0000256" key="2">
    <source>
        <dbReference type="ARBA" id="ARBA00011977"/>
    </source>
</evidence>
<keyword evidence="3" id="KW-0489">Methyltransferase</keyword>
<sequence>MTSDAQHPLHRRRRHQRRRNLLAIADTSTTPATSNNSPHEPTITPYTINQSICPSTHATILEPLVTKHIHALPQYWKNKPTAIHNEEAFEYALEFVIRFGQQLPKESSLHSSSMRGRTKVILDSGCGTGKSSHILGERYPDCVVVGIDQSLARLNRNNAYRYETNGKNSNVLLLRADVTDFWKLCLASTQWHHHAVIVQHYLLYPNPYPKKSRLMNRFYAHPAFPLMMLTLTMDSNDDSGGGGGIGYGDVVSNNKLDIGNEKLVVRSNWKGYLDEFRVASDVWLQSGGNFHDWQAFISNNKDGSESYCWDNEWYPNSKPSPWEIVGPNQLDGDIISPMTNFESKFLQVGEAVYELSIVKRS</sequence>